<feature type="domain" description="HNH nuclease" evidence="1">
    <location>
        <begin position="391"/>
        <end position="443"/>
    </location>
</feature>
<evidence type="ECO:0000313" key="2">
    <source>
        <dbReference type="EMBL" id="SEC20957.1"/>
    </source>
</evidence>
<dbReference type="InterPro" id="IPR003870">
    <property type="entry name" value="DUF222"/>
</dbReference>
<dbReference type="SMART" id="SM00507">
    <property type="entry name" value="HNHc"/>
    <property type="match status" value="1"/>
</dbReference>
<accession>A0A1H4QN69</accession>
<sequence length="494" mass="53077">MEVSAQLLGAQPLGPPASAAVTDPWDALGALTEAIVGADRLIAQMQASREMLLALAAGLAPSLKCDDDGVPAGFDPLTWDARAAELAERSVAAEIGTATRTSDRTIQRQMAEASDLVVRFPETLRALGEGRISFAHTRVIRDAAAGLDDDGVRADYEARVVAYSENAAPQRLRRFAVREAEKVRPEALGLRFERARAERRVWVSPLPDGMAELTAVLPAAVAHGIHGRLTDMARALKDRTPLGTSPGDARTLDQLRADLLADMLLTGAPQSVADPEGHLAAIRARVDVTIPVEFLRSSEESDGSWRASEWRRIPDHGLGLGSDSPVRSCGSVASDGGAGHHGVSAELNGRFALDPETARRLAGAESAWHRVLTDPVSGAVLAVDRYRPNADLRRYLAARDTRCRFPGCGIRAAFLDLDHTEDAAQGGMTSSTNLAGLCRRHHVLKHHSRWTIRQVGRGVLEWTSPMGRVHRDDPPAAATRMVDAQMAGQDPPPF</sequence>
<dbReference type="InterPro" id="IPR003615">
    <property type="entry name" value="HNH_nuc"/>
</dbReference>
<protein>
    <recommendedName>
        <fullName evidence="1">HNH nuclease domain-containing protein</fullName>
    </recommendedName>
</protein>
<dbReference type="RefSeq" id="WP_066212919.1">
    <property type="nucleotide sequence ID" value="NZ_FNSN01000003.1"/>
</dbReference>
<dbReference type="Pfam" id="PF02720">
    <property type="entry name" value="DUF222"/>
    <property type="match status" value="1"/>
</dbReference>
<dbReference type="CDD" id="cd00085">
    <property type="entry name" value="HNHc"/>
    <property type="match status" value="1"/>
</dbReference>
<dbReference type="AlphaFoldDB" id="A0A1H4QN69"/>
<keyword evidence="3" id="KW-1185">Reference proteome</keyword>
<dbReference type="Proteomes" id="UP000182652">
    <property type="component" value="Unassembled WGS sequence"/>
</dbReference>
<dbReference type="STRING" id="156980.SAMN04489745_2334"/>
<evidence type="ECO:0000313" key="3">
    <source>
        <dbReference type="Proteomes" id="UP000182652"/>
    </source>
</evidence>
<reference evidence="2 3" key="1">
    <citation type="submission" date="2016-10" db="EMBL/GenBank/DDBJ databases">
        <authorList>
            <person name="de Groot N.N."/>
        </authorList>
    </citation>
    <scope>NUCLEOTIDE SEQUENCE [LARGE SCALE GENOMIC DNA]</scope>
    <source>
        <strain evidence="2 3">DSM 10495</strain>
    </source>
</reference>
<proteinExistence type="predicted"/>
<dbReference type="EMBL" id="FNSN01000003">
    <property type="protein sequence ID" value="SEC20957.1"/>
    <property type="molecule type" value="Genomic_DNA"/>
</dbReference>
<gene>
    <name evidence="2" type="ORF">SAMN04489745_2334</name>
</gene>
<name>A0A1H4QN69_9MICC</name>
<organism evidence="2 3">
    <name type="scientific">Arthrobacter woluwensis</name>
    <dbReference type="NCBI Taxonomy" id="156980"/>
    <lineage>
        <taxon>Bacteria</taxon>
        <taxon>Bacillati</taxon>
        <taxon>Actinomycetota</taxon>
        <taxon>Actinomycetes</taxon>
        <taxon>Micrococcales</taxon>
        <taxon>Micrococcaceae</taxon>
        <taxon>Arthrobacter</taxon>
    </lineage>
</organism>
<evidence type="ECO:0000259" key="1">
    <source>
        <dbReference type="SMART" id="SM00507"/>
    </source>
</evidence>